<organism evidence="1 2">
    <name type="scientific">Streptomyces vulcanius</name>
    <dbReference type="NCBI Taxonomy" id="1441876"/>
    <lineage>
        <taxon>Bacteria</taxon>
        <taxon>Bacillati</taxon>
        <taxon>Actinomycetota</taxon>
        <taxon>Actinomycetes</taxon>
        <taxon>Kitasatosporales</taxon>
        <taxon>Streptomycetaceae</taxon>
        <taxon>Streptomyces</taxon>
    </lineage>
</organism>
<name>A0ABV9AKF0_9ACTN</name>
<evidence type="ECO:0008006" key="3">
    <source>
        <dbReference type="Google" id="ProtNLM"/>
    </source>
</evidence>
<keyword evidence="2" id="KW-1185">Reference proteome</keyword>
<dbReference type="InterPro" id="IPR036186">
    <property type="entry name" value="Serpin_sf"/>
</dbReference>
<accession>A0ABV9AKF0</accession>
<dbReference type="RefSeq" id="WP_385876618.1">
    <property type="nucleotide sequence ID" value="NZ_JBHSFK010000005.1"/>
</dbReference>
<dbReference type="Proteomes" id="UP001595839">
    <property type="component" value="Unassembled WGS sequence"/>
</dbReference>
<sequence>MGEALTTGTVRALTARWAGHIGPDTNSVFSATGVWPLLAFLADGATGPARQELADAVGVPAGREKWAGGVGTPTGRRR</sequence>
<evidence type="ECO:0000313" key="1">
    <source>
        <dbReference type="EMBL" id="MFC4499952.1"/>
    </source>
</evidence>
<gene>
    <name evidence="1" type="ORF">ACFPIH_10475</name>
</gene>
<evidence type="ECO:0000313" key="2">
    <source>
        <dbReference type="Proteomes" id="UP001595839"/>
    </source>
</evidence>
<dbReference type="SUPFAM" id="SSF56574">
    <property type="entry name" value="Serpins"/>
    <property type="match status" value="1"/>
</dbReference>
<proteinExistence type="predicted"/>
<comment type="caution">
    <text evidence="1">The sequence shown here is derived from an EMBL/GenBank/DDBJ whole genome shotgun (WGS) entry which is preliminary data.</text>
</comment>
<protein>
    <recommendedName>
        <fullName evidence="3">Proteinase inhibitor I4 serpin</fullName>
    </recommendedName>
</protein>
<dbReference type="EMBL" id="JBHSFK010000005">
    <property type="protein sequence ID" value="MFC4499952.1"/>
    <property type="molecule type" value="Genomic_DNA"/>
</dbReference>
<reference evidence="2" key="1">
    <citation type="journal article" date="2019" name="Int. J. Syst. Evol. Microbiol.">
        <title>The Global Catalogue of Microorganisms (GCM) 10K type strain sequencing project: providing services to taxonomists for standard genome sequencing and annotation.</title>
        <authorList>
            <consortium name="The Broad Institute Genomics Platform"/>
            <consortium name="The Broad Institute Genome Sequencing Center for Infectious Disease"/>
            <person name="Wu L."/>
            <person name="Ma J."/>
        </authorList>
    </citation>
    <scope>NUCLEOTIDE SEQUENCE [LARGE SCALE GENOMIC DNA]</scope>
    <source>
        <strain evidence="2">CGMCC 4.7177</strain>
    </source>
</reference>